<organism evidence="2 3">
    <name type="scientific">Caerostris darwini</name>
    <dbReference type="NCBI Taxonomy" id="1538125"/>
    <lineage>
        <taxon>Eukaryota</taxon>
        <taxon>Metazoa</taxon>
        <taxon>Ecdysozoa</taxon>
        <taxon>Arthropoda</taxon>
        <taxon>Chelicerata</taxon>
        <taxon>Arachnida</taxon>
        <taxon>Araneae</taxon>
        <taxon>Araneomorphae</taxon>
        <taxon>Entelegynae</taxon>
        <taxon>Araneoidea</taxon>
        <taxon>Araneidae</taxon>
        <taxon>Caerostris</taxon>
    </lineage>
</organism>
<accession>A0AAV4Q1K6</accession>
<reference evidence="2 3" key="1">
    <citation type="submission" date="2021-06" db="EMBL/GenBank/DDBJ databases">
        <title>Caerostris darwini draft genome.</title>
        <authorList>
            <person name="Kono N."/>
            <person name="Arakawa K."/>
        </authorList>
    </citation>
    <scope>NUCLEOTIDE SEQUENCE [LARGE SCALE GENOMIC DNA]</scope>
</reference>
<evidence type="ECO:0000313" key="3">
    <source>
        <dbReference type="Proteomes" id="UP001054837"/>
    </source>
</evidence>
<feature type="compositionally biased region" description="Polar residues" evidence="1">
    <location>
        <begin position="17"/>
        <end position="29"/>
    </location>
</feature>
<keyword evidence="3" id="KW-1185">Reference proteome</keyword>
<evidence type="ECO:0000313" key="2">
    <source>
        <dbReference type="EMBL" id="GIY02319.1"/>
    </source>
</evidence>
<proteinExistence type="predicted"/>
<sequence length="388" mass="43526">MSNNSSTNEIHLEKESIQPSKDSNLTSTVRNKDETKATVISSFENVTSSVGDIPPSKDDISGTSTSQTTDESEEGNDSFKIKAFGPSEDKLYGVDDAPKGKPEAIPGSFTAQIVDNMIEIITSTMKRTTILEDAISIGAVLPICRSIDMSTSRTTSESEGKKVSSPIISENTFSSMTDIKMEDLDSTIQKVSSYLQSHIAEQRILFNDDVDNTDKHLNFIFWDSYGRRYTEELVFAMDVMAVIGRLNHMPFDANKYTIIGDKPTSPCDETVKKAIEKIWAYVKDETKRLFDERTFVQCSDVQLLILKLAEDNERRVYTDTRFLSYCVVLSELAVYAAQIGFEKVPYFAPLVMCSTVKNIEKCGIFRLKFWQSIVETSNKTVRIRLGVL</sequence>
<feature type="region of interest" description="Disordered" evidence="1">
    <location>
        <begin position="1"/>
        <end position="83"/>
    </location>
</feature>
<protein>
    <submittedName>
        <fullName evidence="2">Uncharacterized protein</fullName>
    </submittedName>
</protein>
<dbReference type="EMBL" id="BPLQ01003666">
    <property type="protein sequence ID" value="GIY02319.1"/>
    <property type="molecule type" value="Genomic_DNA"/>
</dbReference>
<dbReference type="AlphaFoldDB" id="A0AAV4Q1K6"/>
<comment type="caution">
    <text evidence="2">The sequence shown here is derived from an EMBL/GenBank/DDBJ whole genome shotgun (WGS) entry which is preliminary data.</text>
</comment>
<feature type="compositionally biased region" description="Polar residues" evidence="1">
    <location>
        <begin position="38"/>
        <end position="50"/>
    </location>
</feature>
<name>A0AAV4Q1K6_9ARAC</name>
<dbReference type="Proteomes" id="UP001054837">
    <property type="component" value="Unassembled WGS sequence"/>
</dbReference>
<gene>
    <name evidence="2" type="ORF">CDAR_112891</name>
</gene>
<evidence type="ECO:0000256" key="1">
    <source>
        <dbReference type="SAM" id="MobiDB-lite"/>
    </source>
</evidence>